<dbReference type="Gramene" id="ESQ52334">
    <property type="protein sequence ID" value="ESQ52334"/>
    <property type="gene ID" value="EUTSA_v10017497mg"/>
</dbReference>
<accession>V4M7P3</accession>
<protein>
    <submittedName>
        <fullName evidence="1">Uncharacterized protein</fullName>
    </submittedName>
</protein>
<dbReference type="AlphaFoldDB" id="V4M7P3"/>
<gene>
    <name evidence="1" type="ORF">EUTSA_v10017497mg</name>
</gene>
<proteinExistence type="predicted"/>
<keyword evidence="2" id="KW-1185">Reference proteome</keyword>
<name>V4M7P3_EUTSA</name>
<evidence type="ECO:0000313" key="2">
    <source>
        <dbReference type="Proteomes" id="UP000030689"/>
    </source>
</evidence>
<dbReference type="Proteomes" id="UP000030689">
    <property type="component" value="Unassembled WGS sequence"/>
</dbReference>
<dbReference type="EMBL" id="KI517385">
    <property type="protein sequence ID" value="ESQ52334.1"/>
    <property type="molecule type" value="Genomic_DNA"/>
</dbReference>
<evidence type="ECO:0000313" key="1">
    <source>
        <dbReference type="EMBL" id="ESQ52334.1"/>
    </source>
</evidence>
<dbReference type="KEGG" id="eus:EUTSA_v10017497mg"/>
<sequence>MSEHSWFLAISVSTILVEDYLEFGNKKTGWLKMGNFHHLHISLHKYVLGSVYVIEFIKLCSLVSDKVVWMSNC</sequence>
<reference evidence="1 2" key="1">
    <citation type="journal article" date="2013" name="Front. Plant Sci.">
        <title>The Reference Genome of the Halophytic Plant Eutrema salsugineum.</title>
        <authorList>
            <person name="Yang R."/>
            <person name="Jarvis D.E."/>
            <person name="Chen H."/>
            <person name="Beilstein M.A."/>
            <person name="Grimwood J."/>
            <person name="Jenkins J."/>
            <person name="Shu S."/>
            <person name="Prochnik S."/>
            <person name="Xin M."/>
            <person name="Ma C."/>
            <person name="Schmutz J."/>
            <person name="Wing R.A."/>
            <person name="Mitchell-Olds T."/>
            <person name="Schumaker K.S."/>
            <person name="Wang X."/>
        </authorList>
    </citation>
    <scope>NUCLEOTIDE SEQUENCE [LARGE SCALE GENOMIC DNA]</scope>
</reference>
<organism evidence="1 2">
    <name type="scientific">Eutrema salsugineum</name>
    <name type="common">Saltwater cress</name>
    <name type="synonym">Sisymbrium salsugineum</name>
    <dbReference type="NCBI Taxonomy" id="72664"/>
    <lineage>
        <taxon>Eukaryota</taxon>
        <taxon>Viridiplantae</taxon>
        <taxon>Streptophyta</taxon>
        <taxon>Embryophyta</taxon>
        <taxon>Tracheophyta</taxon>
        <taxon>Spermatophyta</taxon>
        <taxon>Magnoliopsida</taxon>
        <taxon>eudicotyledons</taxon>
        <taxon>Gunneridae</taxon>
        <taxon>Pentapetalae</taxon>
        <taxon>rosids</taxon>
        <taxon>malvids</taxon>
        <taxon>Brassicales</taxon>
        <taxon>Brassicaceae</taxon>
        <taxon>Eutremeae</taxon>
        <taxon>Eutrema</taxon>
    </lineage>
</organism>